<dbReference type="RefSeq" id="WP_167080142.1">
    <property type="nucleotide sequence ID" value="NZ_VVIW01000025.1"/>
</dbReference>
<gene>
    <name evidence="1" type="ORF">F1609_27655</name>
</gene>
<sequence length="62" mass="7163">MTMQMTLKEYATHLSTFYVYGCVVRDRTRFGFIADRWAGLATKKSRQRKKADEAGIVAISTW</sequence>
<dbReference type="EMBL" id="VVIW01000025">
    <property type="protein sequence ID" value="NHZ43914.1"/>
    <property type="molecule type" value="Genomic_DNA"/>
</dbReference>
<organism evidence="1 2">
    <name type="scientific">Massilia aquatica</name>
    <dbReference type="NCBI Taxonomy" id="2609000"/>
    <lineage>
        <taxon>Bacteria</taxon>
        <taxon>Pseudomonadati</taxon>
        <taxon>Pseudomonadota</taxon>
        <taxon>Betaproteobacteria</taxon>
        <taxon>Burkholderiales</taxon>
        <taxon>Oxalobacteraceae</taxon>
        <taxon>Telluria group</taxon>
        <taxon>Massilia</taxon>
    </lineage>
</organism>
<protein>
    <submittedName>
        <fullName evidence="1">Uncharacterized protein</fullName>
    </submittedName>
</protein>
<proteinExistence type="predicted"/>
<comment type="caution">
    <text evidence="1">The sequence shown here is derived from an EMBL/GenBank/DDBJ whole genome shotgun (WGS) entry which is preliminary data.</text>
</comment>
<reference evidence="1 2" key="1">
    <citation type="submission" date="2019-09" db="EMBL/GenBank/DDBJ databases">
        <title>Taxonomy of Antarctic Massilia spp.: description of Massilia rubra sp. nov., Massilia aquatica sp. nov., Massilia mucilaginosa sp. nov., Massilia frigida sp. nov. isolated from streams, lakes and regoliths.</title>
        <authorList>
            <person name="Holochova P."/>
            <person name="Sedlacek I."/>
            <person name="Kralova S."/>
            <person name="Maslanova I."/>
            <person name="Busse H.-J."/>
            <person name="Stankova E."/>
            <person name="Vrbovska V."/>
            <person name="Kovarovic V."/>
            <person name="Bartak M."/>
            <person name="Svec P."/>
            <person name="Pantucek R."/>
        </authorList>
    </citation>
    <scope>NUCLEOTIDE SEQUENCE [LARGE SCALE GENOMIC DNA]</scope>
    <source>
        <strain evidence="1 2">CCM 8693</strain>
    </source>
</reference>
<accession>A0ABX0MC54</accession>
<name>A0ABX0MC54_9BURK</name>
<evidence type="ECO:0000313" key="2">
    <source>
        <dbReference type="Proteomes" id="UP000819052"/>
    </source>
</evidence>
<dbReference type="Proteomes" id="UP000819052">
    <property type="component" value="Unassembled WGS sequence"/>
</dbReference>
<evidence type="ECO:0000313" key="1">
    <source>
        <dbReference type="EMBL" id="NHZ43914.1"/>
    </source>
</evidence>
<keyword evidence="2" id="KW-1185">Reference proteome</keyword>